<accession>A0A815M1C9</accession>
<dbReference type="Proteomes" id="UP000663845">
    <property type="component" value="Unassembled WGS sequence"/>
</dbReference>
<dbReference type="AlphaFoldDB" id="A0A815M1C9"/>
<organism evidence="1 2">
    <name type="scientific">Adineta steineri</name>
    <dbReference type="NCBI Taxonomy" id="433720"/>
    <lineage>
        <taxon>Eukaryota</taxon>
        <taxon>Metazoa</taxon>
        <taxon>Spiralia</taxon>
        <taxon>Gnathifera</taxon>
        <taxon>Rotifera</taxon>
        <taxon>Eurotatoria</taxon>
        <taxon>Bdelloidea</taxon>
        <taxon>Adinetida</taxon>
        <taxon>Adinetidae</taxon>
        <taxon>Adineta</taxon>
    </lineage>
</organism>
<reference evidence="1" key="1">
    <citation type="submission" date="2021-02" db="EMBL/GenBank/DDBJ databases">
        <authorList>
            <person name="Nowell W R."/>
        </authorList>
    </citation>
    <scope>NUCLEOTIDE SEQUENCE</scope>
</reference>
<dbReference type="EMBL" id="CAJNOG010001179">
    <property type="protein sequence ID" value="CAF1417771.1"/>
    <property type="molecule type" value="Genomic_DNA"/>
</dbReference>
<comment type="caution">
    <text evidence="1">The sequence shown here is derived from an EMBL/GenBank/DDBJ whole genome shotgun (WGS) entry which is preliminary data.</text>
</comment>
<sequence length="196" mass="23144">MTTLTESNNTRRNCISSRLIILSLNIHIELSNGRFSLTRSNEVRKQSDLSLISSSFSNSLIDELFTCIEYYCDEINKLIDELRLINTNSYQILDDLSKGCQICLNVLYNYHHDRISAVQSLLSNPFREDVWHFVYEIDSNIFTVQSLLSNPFREDVWHFVYEIDSNIFSKCRIILIRLRIYFLLLHQFLTNDKTRT</sequence>
<gene>
    <name evidence="1" type="ORF">JYZ213_LOCUS38775</name>
</gene>
<protein>
    <submittedName>
        <fullName evidence="1">Uncharacterized protein</fullName>
    </submittedName>
</protein>
<evidence type="ECO:0000313" key="1">
    <source>
        <dbReference type="EMBL" id="CAF1417771.1"/>
    </source>
</evidence>
<proteinExistence type="predicted"/>
<name>A0A815M1C9_9BILA</name>
<evidence type="ECO:0000313" key="2">
    <source>
        <dbReference type="Proteomes" id="UP000663845"/>
    </source>
</evidence>